<feature type="chain" id="PRO_5018153893" description="Ecp2 effector protein domain-containing protein" evidence="1">
    <location>
        <begin position="17"/>
        <end position="142"/>
    </location>
</feature>
<sequence>MKFLLPIFLILPSITALPPQQVPLRSSGKTSNNTYCATTPESPYYYQARGAASIVTNVFGDKPCLQSSLSQCTSLLKWGSAEIGICGERGYEITCTEVGKYVRSIMEDCKEWVEYRFVTEGLWATNGKPGDEDFRGVFLYHT</sequence>
<gene>
    <name evidence="2" type="ORF">L873DRAFT_332426</name>
</gene>
<reference evidence="2 3" key="1">
    <citation type="journal article" date="2018" name="Nat. Ecol. Evol.">
        <title>Pezizomycetes genomes reveal the molecular basis of ectomycorrhizal truffle lifestyle.</title>
        <authorList>
            <person name="Murat C."/>
            <person name="Payen T."/>
            <person name="Noel B."/>
            <person name="Kuo A."/>
            <person name="Morin E."/>
            <person name="Chen J."/>
            <person name="Kohler A."/>
            <person name="Krizsan K."/>
            <person name="Balestrini R."/>
            <person name="Da Silva C."/>
            <person name="Montanini B."/>
            <person name="Hainaut M."/>
            <person name="Levati E."/>
            <person name="Barry K.W."/>
            <person name="Belfiori B."/>
            <person name="Cichocki N."/>
            <person name="Clum A."/>
            <person name="Dockter R.B."/>
            <person name="Fauchery L."/>
            <person name="Guy J."/>
            <person name="Iotti M."/>
            <person name="Le Tacon F."/>
            <person name="Lindquist E.A."/>
            <person name="Lipzen A."/>
            <person name="Malagnac F."/>
            <person name="Mello A."/>
            <person name="Molinier V."/>
            <person name="Miyauchi S."/>
            <person name="Poulain J."/>
            <person name="Riccioni C."/>
            <person name="Rubini A."/>
            <person name="Sitrit Y."/>
            <person name="Splivallo R."/>
            <person name="Traeger S."/>
            <person name="Wang M."/>
            <person name="Zifcakova L."/>
            <person name="Wipf D."/>
            <person name="Zambonelli A."/>
            <person name="Paolocci F."/>
            <person name="Nowrousian M."/>
            <person name="Ottonello S."/>
            <person name="Baldrian P."/>
            <person name="Spatafora J.W."/>
            <person name="Henrissat B."/>
            <person name="Nagy L.G."/>
            <person name="Aury J.M."/>
            <person name="Wincker P."/>
            <person name="Grigoriev I.V."/>
            <person name="Bonfante P."/>
            <person name="Martin F.M."/>
        </authorList>
    </citation>
    <scope>NUCLEOTIDE SEQUENCE [LARGE SCALE GENOMIC DNA]</scope>
    <source>
        <strain evidence="2 3">120613-1</strain>
    </source>
</reference>
<evidence type="ECO:0000313" key="2">
    <source>
        <dbReference type="EMBL" id="RPB03000.1"/>
    </source>
</evidence>
<feature type="signal peptide" evidence="1">
    <location>
        <begin position="1"/>
        <end position="16"/>
    </location>
</feature>
<dbReference type="EMBL" id="ML120365">
    <property type="protein sequence ID" value="RPB03000.1"/>
    <property type="molecule type" value="Genomic_DNA"/>
</dbReference>
<evidence type="ECO:0000256" key="1">
    <source>
        <dbReference type="SAM" id="SignalP"/>
    </source>
</evidence>
<organism evidence="2 3">
    <name type="scientific">Choiromyces venosus 120613-1</name>
    <dbReference type="NCBI Taxonomy" id="1336337"/>
    <lineage>
        <taxon>Eukaryota</taxon>
        <taxon>Fungi</taxon>
        <taxon>Dikarya</taxon>
        <taxon>Ascomycota</taxon>
        <taxon>Pezizomycotina</taxon>
        <taxon>Pezizomycetes</taxon>
        <taxon>Pezizales</taxon>
        <taxon>Tuberaceae</taxon>
        <taxon>Choiromyces</taxon>
    </lineage>
</organism>
<keyword evidence="3" id="KW-1185">Reference proteome</keyword>
<dbReference type="OrthoDB" id="5389029at2759"/>
<protein>
    <recommendedName>
        <fullName evidence="4">Ecp2 effector protein domain-containing protein</fullName>
    </recommendedName>
</protein>
<name>A0A3N4JXF6_9PEZI</name>
<proteinExistence type="predicted"/>
<evidence type="ECO:0008006" key="4">
    <source>
        <dbReference type="Google" id="ProtNLM"/>
    </source>
</evidence>
<keyword evidence="1" id="KW-0732">Signal</keyword>
<dbReference type="Proteomes" id="UP000276215">
    <property type="component" value="Unassembled WGS sequence"/>
</dbReference>
<accession>A0A3N4JXF6</accession>
<dbReference type="AlphaFoldDB" id="A0A3N4JXF6"/>
<evidence type="ECO:0000313" key="3">
    <source>
        <dbReference type="Proteomes" id="UP000276215"/>
    </source>
</evidence>